<dbReference type="GO" id="GO:0012505">
    <property type="term" value="C:endomembrane system"/>
    <property type="evidence" value="ECO:0007669"/>
    <property type="project" value="UniProtKB-SubCell"/>
</dbReference>
<protein>
    <submittedName>
        <fullName evidence="6">Phospholipid methyltransferase</fullName>
    </submittedName>
</protein>
<evidence type="ECO:0000256" key="4">
    <source>
        <dbReference type="ARBA" id="ARBA00023136"/>
    </source>
</evidence>
<dbReference type="PANTHER" id="PTHR43847:SF1">
    <property type="entry name" value="BLL3993 PROTEIN"/>
    <property type="match status" value="1"/>
</dbReference>
<gene>
    <name evidence="6" type="ORF">LARV_00236</name>
</gene>
<evidence type="ECO:0000256" key="2">
    <source>
        <dbReference type="ARBA" id="ARBA00022692"/>
    </source>
</evidence>
<dbReference type="GO" id="GO:0032259">
    <property type="term" value="P:methylation"/>
    <property type="evidence" value="ECO:0007669"/>
    <property type="project" value="UniProtKB-KW"/>
</dbReference>
<feature type="transmembrane region" description="Helical" evidence="5">
    <location>
        <begin position="117"/>
        <end position="140"/>
    </location>
</feature>
<dbReference type="InterPro" id="IPR052527">
    <property type="entry name" value="Metal_cation-efflux_comp"/>
</dbReference>
<keyword evidence="4 5" id="KW-0472">Membrane</keyword>
<dbReference type="OrthoDB" id="5471300at2"/>
<feature type="transmembrane region" description="Helical" evidence="5">
    <location>
        <begin position="47"/>
        <end position="66"/>
    </location>
</feature>
<evidence type="ECO:0000256" key="1">
    <source>
        <dbReference type="ARBA" id="ARBA00004127"/>
    </source>
</evidence>
<feature type="transmembrane region" description="Helical" evidence="5">
    <location>
        <begin position="176"/>
        <end position="204"/>
    </location>
</feature>
<keyword evidence="3 5" id="KW-1133">Transmembrane helix</keyword>
<evidence type="ECO:0000256" key="5">
    <source>
        <dbReference type="SAM" id="Phobius"/>
    </source>
</evidence>
<keyword evidence="2 5" id="KW-0812">Transmembrane</keyword>
<dbReference type="Pfam" id="PF04191">
    <property type="entry name" value="PEMT"/>
    <property type="match status" value="1"/>
</dbReference>
<evidence type="ECO:0000256" key="3">
    <source>
        <dbReference type="ARBA" id="ARBA00022989"/>
    </source>
</evidence>
<sequence>MFRFKELASLPPQTRRNVFRRVGYMLFFDSLIALLLFLSAGSADWPFAWVYVVLMALIQLCGAFFMPLEVLAERGSRKENTEAWDRTLTRLLLATFLSLYLVAGLDFRWRWTAGYGLAWHLVGVLLFLLGCGLEIWAMSVNRFFSTDVRMQFDRGHTVCSSGPYQYVRHPGYVGMILYYSVTPLLLGSLWALIPAGLVVILFVIRTALEDRTLRARLPGYQEYSAQVPYRLLPGIW</sequence>
<dbReference type="Proteomes" id="UP000055060">
    <property type="component" value="Unassembled WGS sequence"/>
</dbReference>
<dbReference type="GO" id="GO:0008168">
    <property type="term" value="F:methyltransferase activity"/>
    <property type="evidence" value="ECO:0007669"/>
    <property type="project" value="UniProtKB-KW"/>
</dbReference>
<name>A0A0S7BFQ8_9CHLR</name>
<dbReference type="PANTHER" id="PTHR43847">
    <property type="entry name" value="BLL3993 PROTEIN"/>
    <property type="match status" value="1"/>
</dbReference>
<dbReference type="AlphaFoldDB" id="A0A0S7BFQ8"/>
<accession>A0A0S7BFQ8</accession>
<proteinExistence type="predicted"/>
<keyword evidence="7" id="KW-1185">Reference proteome</keyword>
<evidence type="ECO:0000313" key="7">
    <source>
        <dbReference type="Proteomes" id="UP000055060"/>
    </source>
</evidence>
<evidence type="ECO:0000313" key="6">
    <source>
        <dbReference type="EMBL" id="GAP12501.1"/>
    </source>
</evidence>
<dbReference type="EMBL" id="DF967972">
    <property type="protein sequence ID" value="GAP12501.1"/>
    <property type="molecule type" value="Genomic_DNA"/>
</dbReference>
<comment type="subcellular location">
    <subcellularLocation>
        <location evidence="1">Endomembrane system</location>
        <topology evidence="1">Multi-pass membrane protein</topology>
    </subcellularLocation>
</comment>
<dbReference type="InterPro" id="IPR007318">
    <property type="entry name" value="Phopholipid_MeTrfase"/>
</dbReference>
<feature type="transmembrane region" description="Helical" evidence="5">
    <location>
        <begin position="21"/>
        <end position="41"/>
    </location>
</feature>
<keyword evidence="6" id="KW-0808">Transferase</keyword>
<reference evidence="6" key="1">
    <citation type="submission" date="2015-07" db="EMBL/GenBank/DDBJ databases">
        <title>Draft Genome Sequences of Anaerolinea thermolimosa IMO-1, Bellilinea caldifistulae GOMI-1, Leptolinea tardivitalis YMTK-2, Levilinea saccharolytica KIBI-1,Longilinea arvoryzae KOME-1, Previously Described as Members of the Anaerolineaceae (Chloroflexi).</title>
        <authorList>
            <person name="Sekiguchi Y."/>
            <person name="Ohashi A."/>
            <person name="Matsuura N."/>
            <person name="Tourlousse M.D."/>
        </authorList>
    </citation>
    <scope>NUCLEOTIDE SEQUENCE [LARGE SCALE GENOMIC DNA]</scope>
    <source>
        <strain evidence="6">KOME-1</strain>
    </source>
</reference>
<dbReference type="STRING" id="360412.LARV_00236"/>
<dbReference type="RefSeq" id="WP_075075065.1">
    <property type="nucleotide sequence ID" value="NZ_DF967972.1"/>
</dbReference>
<keyword evidence="6" id="KW-0489">Methyltransferase</keyword>
<dbReference type="Gene3D" id="1.20.120.1630">
    <property type="match status" value="1"/>
</dbReference>
<organism evidence="6">
    <name type="scientific">Longilinea arvoryzae</name>
    <dbReference type="NCBI Taxonomy" id="360412"/>
    <lineage>
        <taxon>Bacteria</taxon>
        <taxon>Bacillati</taxon>
        <taxon>Chloroflexota</taxon>
        <taxon>Anaerolineae</taxon>
        <taxon>Anaerolineales</taxon>
        <taxon>Anaerolineaceae</taxon>
        <taxon>Longilinea</taxon>
    </lineage>
</organism>